<reference evidence="2" key="1">
    <citation type="submission" date="2018-04" db="EMBL/GenBank/DDBJ databases">
        <title>WGS assembly of Panicum hallii.</title>
        <authorList>
            <person name="Lovell J."/>
            <person name="Jenkins J."/>
            <person name="Lowry D."/>
            <person name="Mamidi S."/>
            <person name="Sreedasyam A."/>
            <person name="Weng X."/>
            <person name="Barry K."/>
            <person name="Bonette J."/>
            <person name="Campitelli B."/>
            <person name="Daum C."/>
            <person name="Gordon S."/>
            <person name="Gould B."/>
            <person name="Lipzen A."/>
            <person name="Macqueen A."/>
            <person name="Palacio-Mejia J."/>
            <person name="Plott C."/>
            <person name="Shakirov E."/>
            <person name="Shu S."/>
            <person name="Yoshinaga Y."/>
            <person name="Zane M."/>
            <person name="Rokhsar D."/>
            <person name="Grimwood J."/>
            <person name="Schmutz J."/>
            <person name="Juenger T."/>
        </authorList>
    </citation>
    <scope>NUCLEOTIDE SEQUENCE [LARGE SCALE GENOMIC DNA]</scope>
    <source>
        <strain evidence="2">FIL2</strain>
    </source>
</reference>
<feature type="region of interest" description="Disordered" evidence="1">
    <location>
        <begin position="152"/>
        <end position="178"/>
    </location>
</feature>
<dbReference type="Gramene" id="PVH33516">
    <property type="protein sequence ID" value="PVH33516"/>
    <property type="gene ID" value="PAHAL_8G016100"/>
</dbReference>
<gene>
    <name evidence="2" type="ORF">PAHAL_8G016100</name>
</gene>
<dbReference type="AlphaFoldDB" id="A0A2T8I771"/>
<name>A0A2T8I771_9POAL</name>
<sequence>MVRPATAAELRLASTRAARPCQAQNSFHLFRPLYSRAQRPLLFLLASQQPAAQAPAAGGASARLNMLLDLLHFLQRAPGTAAGCWIDCEKGREIESAMDLVVQSVCCCLLFVLTMGGLSRRFLNLVMDNRIRGVRSLRCIDLTRHHLFNTTIPAQSPNGKGSGSGLQDAPTSRETAAVADNRGNKQVAGDTLKMEEIRLPSPSFSICSSATSKGWDIECIPLAGHKVFCTDRSGWTIIFDANMRQVDIMPILQRPKRRPISIFIPSDAAADNHDDVEGSLFVLESAPNDEVRYSGQLSSQFEAFVCRKPTMTASTNPCHHLLLPPPPFVRDPKYSRSWPPKISSYAVVNGGSGSSTQIRISAEGAGTYSLDTVLHTWSQLGECALPFRGKVEYVPELKLWFGISRKDRTLVAADLSAMGSQTLLVTVGMEFDPPEQWLAARHPQLVNLGFGRFCIVRFFYTRTSLAFGEVYEEYFVVLTGVEVVRRDNDVSGNGSKGKVELQMIKHKSWYHMCFGSDGTIESAF</sequence>
<protein>
    <submittedName>
        <fullName evidence="2">Uncharacterized protein</fullName>
    </submittedName>
</protein>
<organism evidence="2">
    <name type="scientific">Panicum hallii</name>
    <dbReference type="NCBI Taxonomy" id="206008"/>
    <lineage>
        <taxon>Eukaryota</taxon>
        <taxon>Viridiplantae</taxon>
        <taxon>Streptophyta</taxon>
        <taxon>Embryophyta</taxon>
        <taxon>Tracheophyta</taxon>
        <taxon>Spermatophyta</taxon>
        <taxon>Magnoliopsida</taxon>
        <taxon>Liliopsida</taxon>
        <taxon>Poales</taxon>
        <taxon>Poaceae</taxon>
        <taxon>PACMAD clade</taxon>
        <taxon>Panicoideae</taxon>
        <taxon>Panicodae</taxon>
        <taxon>Paniceae</taxon>
        <taxon>Panicinae</taxon>
        <taxon>Panicum</taxon>
        <taxon>Panicum sect. Panicum</taxon>
    </lineage>
</organism>
<dbReference type="InterPro" id="IPR012871">
    <property type="entry name" value="DUF1668_ORYSA"/>
</dbReference>
<proteinExistence type="predicted"/>
<evidence type="ECO:0000313" key="2">
    <source>
        <dbReference type="EMBL" id="PVH33516.1"/>
    </source>
</evidence>
<accession>A0A2T8I771</accession>
<dbReference type="EMBL" id="CM008053">
    <property type="protein sequence ID" value="PVH33516.1"/>
    <property type="molecule type" value="Genomic_DNA"/>
</dbReference>
<evidence type="ECO:0000256" key="1">
    <source>
        <dbReference type="SAM" id="MobiDB-lite"/>
    </source>
</evidence>
<dbReference type="Pfam" id="PF07893">
    <property type="entry name" value="DUF1668"/>
    <property type="match status" value="1"/>
</dbReference>
<dbReference type="Proteomes" id="UP000243499">
    <property type="component" value="Chromosome 8"/>
</dbReference>
<dbReference type="PANTHER" id="PTHR33085">
    <property type="entry name" value="OS12G0113100 PROTEIN-RELATED"/>
    <property type="match status" value="1"/>
</dbReference>
<dbReference type="PANTHER" id="PTHR33085:SF40">
    <property type="entry name" value="OS06G0189600 PROTEIN"/>
    <property type="match status" value="1"/>
</dbReference>